<evidence type="ECO:0000256" key="3">
    <source>
        <dbReference type="PROSITE-ProRule" id="PRU00169"/>
    </source>
</evidence>
<dbReference type="InterPro" id="IPR043128">
    <property type="entry name" value="Rev_trsase/Diguanyl_cyclase"/>
</dbReference>
<feature type="domain" description="GGDEF" evidence="5">
    <location>
        <begin position="284"/>
        <end position="415"/>
    </location>
</feature>
<organism evidence="6 7">
    <name type="scientific">Thalassomonas viridans</name>
    <dbReference type="NCBI Taxonomy" id="137584"/>
    <lineage>
        <taxon>Bacteria</taxon>
        <taxon>Pseudomonadati</taxon>
        <taxon>Pseudomonadota</taxon>
        <taxon>Gammaproteobacteria</taxon>
        <taxon>Alteromonadales</taxon>
        <taxon>Colwelliaceae</taxon>
        <taxon>Thalassomonas</taxon>
    </lineage>
</organism>
<feature type="domain" description="Response regulatory" evidence="4">
    <location>
        <begin position="3"/>
        <end position="116"/>
    </location>
</feature>
<evidence type="ECO:0000256" key="1">
    <source>
        <dbReference type="ARBA" id="ARBA00022553"/>
    </source>
</evidence>
<dbReference type="Pfam" id="PF00990">
    <property type="entry name" value="GGDEF"/>
    <property type="match status" value="1"/>
</dbReference>
<protein>
    <submittedName>
        <fullName evidence="6">Response regulator</fullName>
    </submittedName>
</protein>
<feature type="modified residue" description="4-aspartylphosphate" evidence="3">
    <location>
        <position position="174"/>
    </location>
</feature>
<dbReference type="PANTHER" id="PTHR44591">
    <property type="entry name" value="STRESS RESPONSE REGULATOR PROTEIN 1"/>
    <property type="match status" value="1"/>
</dbReference>
<keyword evidence="2" id="KW-0902">Two-component regulatory system</keyword>
<dbReference type="Gene3D" id="3.30.70.270">
    <property type="match status" value="1"/>
</dbReference>
<sequence>MKKLLVIEDNKSVASVIEHIGTSAGYEVTVAHSFAQVKALLAKQRDFFIATVDYSLPDAYDGEVIPYVLDHDIPSVIMTGRMDDKIHRKLLQLPIVDYITKENSQAYRYLLKVLHGHLTNHKISVLVVDDSLSARQHFCRLLKRRNFTVYDQPDGNKALQTLEKHPSIKLLITDQEMPGMSGVELVQTIRKKHPERDLVIIGCSGVKDDFQSARFIKNGANDFLKKPFCMEEFYCRILKSIEELRYIEKIKATADSDYLTPLLNRRAFIEKMNNDFTDVIENELSYIFAVLHINNFKEINDNYGQDGEDLVLVELAKLLKAHFTSQPLARLDGSKFACLASGLETEEIEASITEFTKLVSQHNISFKEQTITFSISLGGTAVNKQTSAKQWFEQAEQALQQAQRKTGTQVVINGLAELAKDNEQVSLA</sequence>
<dbReference type="SMART" id="SM00448">
    <property type="entry name" value="REC"/>
    <property type="match status" value="2"/>
</dbReference>
<feature type="modified residue" description="4-aspartylphosphate" evidence="3">
    <location>
        <position position="53"/>
    </location>
</feature>
<reference evidence="6 7" key="1">
    <citation type="journal article" date="2015" name="Genome Announc.">
        <title>Draft Genome Sequences of Marine Isolates of Thalassomonas viridans and Thalassomonas actiniarum.</title>
        <authorList>
            <person name="Olonade I."/>
            <person name="van Zyl L.J."/>
            <person name="Trindade M."/>
        </authorList>
    </citation>
    <scope>NUCLEOTIDE SEQUENCE [LARGE SCALE GENOMIC DNA]</scope>
    <source>
        <strain evidence="6 7">XOM25</strain>
    </source>
</reference>
<dbReference type="PROSITE" id="PS50887">
    <property type="entry name" value="GGDEF"/>
    <property type="match status" value="1"/>
</dbReference>
<accession>A0AAE9Z6Q6</accession>
<proteinExistence type="predicted"/>
<dbReference type="KEGG" id="tvd:SG34_009025"/>
<feature type="domain" description="Response regulatory" evidence="4">
    <location>
        <begin position="124"/>
        <end position="241"/>
    </location>
</feature>
<gene>
    <name evidence="6" type="ORF">SG34_009025</name>
</gene>
<dbReference type="InterPro" id="IPR050595">
    <property type="entry name" value="Bact_response_regulator"/>
</dbReference>
<dbReference type="SUPFAM" id="SSF52172">
    <property type="entry name" value="CheY-like"/>
    <property type="match status" value="2"/>
</dbReference>
<dbReference type="Pfam" id="PF00072">
    <property type="entry name" value="Response_reg"/>
    <property type="match status" value="2"/>
</dbReference>
<dbReference type="RefSeq" id="WP_044842432.1">
    <property type="nucleotide sequence ID" value="NZ_CP059733.1"/>
</dbReference>
<dbReference type="AlphaFoldDB" id="A0AAE9Z6Q6"/>
<evidence type="ECO:0000259" key="5">
    <source>
        <dbReference type="PROSITE" id="PS50887"/>
    </source>
</evidence>
<keyword evidence="7" id="KW-1185">Reference proteome</keyword>
<evidence type="ECO:0000259" key="4">
    <source>
        <dbReference type="PROSITE" id="PS50110"/>
    </source>
</evidence>
<dbReference type="GO" id="GO:0000160">
    <property type="term" value="P:phosphorelay signal transduction system"/>
    <property type="evidence" value="ECO:0007669"/>
    <property type="project" value="UniProtKB-KW"/>
</dbReference>
<dbReference type="EMBL" id="CP059733">
    <property type="protein sequence ID" value="WDE07009.1"/>
    <property type="molecule type" value="Genomic_DNA"/>
</dbReference>
<dbReference type="Gene3D" id="3.40.50.2300">
    <property type="match status" value="2"/>
</dbReference>
<evidence type="ECO:0000313" key="7">
    <source>
        <dbReference type="Proteomes" id="UP000032352"/>
    </source>
</evidence>
<dbReference type="InterPro" id="IPR011006">
    <property type="entry name" value="CheY-like_superfamily"/>
</dbReference>
<evidence type="ECO:0000256" key="2">
    <source>
        <dbReference type="ARBA" id="ARBA00023012"/>
    </source>
</evidence>
<dbReference type="InterPro" id="IPR000160">
    <property type="entry name" value="GGDEF_dom"/>
</dbReference>
<evidence type="ECO:0000313" key="6">
    <source>
        <dbReference type="EMBL" id="WDE07009.1"/>
    </source>
</evidence>
<dbReference type="SUPFAM" id="SSF55073">
    <property type="entry name" value="Nucleotide cyclase"/>
    <property type="match status" value="1"/>
</dbReference>
<dbReference type="NCBIfam" id="TIGR00254">
    <property type="entry name" value="GGDEF"/>
    <property type="match status" value="1"/>
</dbReference>
<dbReference type="PANTHER" id="PTHR44591:SF14">
    <property type="entry name" value="PROTEIN PILG"/>
    <property type="match status" value="1"/>
</dbReference>
<keyword evidence="1 3" id="KW-0597">Phosphoprotein</keyword>
<reference evidence="6 7" key="2">
    <citation type="journal article" date="2022" name="Mar. Drugs">
        <title>Bioassay-Guided Fractionation Leads to the Detection of Cholic Acid Generated by the Rare Thalassomonas sp.</title>
        <authorList>
            <person name="Pheiffer F."/>
            <person name="Schneider Y.K."/>
            <person name="Hansen E.H."/>
            <person name="Andersen J.H."/>
            <person name="Isaksson J."/>
            <person name="Busche T."/>
            <person name="R C."/>
            <person name="Kalinowski J."/>
            <person name="Zyl L.V."/>
            <person name="Trindade M."/>
        </authorList>
    </citation>
    <scope>NUCLEOTIDE SEQUENCE [LARGE SCALE GENOMIC DNA]</scope>
    <source>
        <strain evidence="6 7">XOM25</strain>
    </source>
</reference>
<dbReference type="PROSITE" id="PS50110">
    <property type="entry name" value="RESPONSE_REGULATORY"/>
    <property type="match status" value="2"/>
</dbReference>
<dbReference type="InterPro" id="IPR029787">
    <property type="entry name" value="Nucleotide_cyclase"/>
</dbReference>
<name>A0AAE9Z6Q6_9GAMM</name>
<dbReference type="Proteomes" id="UP000032352">
    <property type="component" value="Chromosome"/>
</dbReference>
<dbReference type="SMART" id="SM00267">
    <property type="entry name" value="GGDEF"/>
    <property type="match status" value="1"/>
</dbReference>
<dbReference type="InterPro" id="IPR001789">
    <property type="entry name" value="Sig_transdc_resp-reg_receiver"/>
</dbReference>
<dbReference type="CDD" id="cd01949">
    <property type="entry name" value="GGDEF"/>
    <property type="match status" value="1"/>
</dbReference>